<dbReference type="PANTHER" id="PTHR45772:SF10">
    <property type="entry name" value="LIPOPOLYSACCHARIDE EXPORT SYSTEM ATP-BINDING PROTEIN LPTB"/>
    <property type="match status" value="1"/>
</dbReference>
<name>A0A3A1YYK1_9BURK</name>
<keyword evidence="2" id="KW-1003">Cell membrane</keyword>
<evidence type="ECO:0000313" key="9">
    <source>
        <dbReference type="Proteomes" id="UP000266483"/>
    </source>
</evidence>
<dbReference type="Proteomes" id="UP000266483">
    <property type="component" value="Unassembled WGS sequence"/>
</dbReference>
<proteinExistence type="predicted"/>
<evidence type="ECO:0000256" key="1">
    <source>
        <dbReference type="ARBA" id="ARBA00022448"/>
    </source>
</evidence>
<dbReference type="SUPFAM" id="SSF52540">
    <property type="entry name" value="P-loop containing nucleoside triphosphate hydrolases"/>
    <property type="match status" value="1"/>
</dbReference>
<keyword evidence="1" id="KW-0813">Transport</keyword>
<evidence type="ECO:0000313" key="8">
    <source>
        <dbReference type="Proteomes" id="UP000266206"/>
    </source>
</evidence>
<dbReference type="PROSITE" id="PS50893">
    <property type="entry name" value="ABC_TRANSPORTER_2"/>
    <property type="match status" value="1"/>
</dbReference>
<evidence type="ECO:0000259" key="5">
    <source>
        <dbReference type="PROSITE" id="PS50893"/>
    </source>
</evidence>
<dbReference type="CDD" id="cd03218">
    <property type="entry name" value="ABC_YhbG"/>
    <property type="match status" value="1"/>
</dbReference>
<dbReference type="NCBIfam" id="TIGR04406">
    <property type="entry name" value="LPS_export_lptB"/>
    <property type="match status" value="1"/>
</dbReference>
<organism evidence="7 8">
    <name type="scientific">Neopusillimonas maritima</name>
    <dbReference type="NCBI Taxonomy" id="2026239"/>
    <lineage>
        <taxon>Bacteria</taxon>
        <taxon>Pseudomonadati</taxon>
        <taxon>Pseudomonadota</taxon>
        <taxon>Betaproteobacteria</taxon>
        <taxon>Burkholderiales</taxon>
        <taxon>Alcaligenaceae</taxon>
        <taxon>Neopusillimonas</taxon>
    </lineage>
</organism>
<dbReference type="OrthoDB" id="9781337at2"/>
<keyword evidence="9" id="KW-1185">Reference proteome</keyword>
<reference evidence="8 9" key="1">
    <citation type="submission" date="2017-08" db="EMBL/GenBank/DDBJ databases">
        <title>Pusillimonas indicus sp. nov., a member of the family Alcaligenaceae isolated from surface seawater.</title>
        <authorList>
            <person name="Li J."/>
        </authorList>
    </citation>
    <scope>NUCLEOTIDE SEQUENCE [LARGE SCALE GENOMIC DNA]</scope>
    <source>
        <strain evidence="6 9">17-4A</strain>
        <strain evidence="7 8">L52-1-41</strain>
    </source>
</reference>
<feature type="domain" description="ABC transporter" evidence="5">
    <location>
        <begin position="21"/>
        <end position="259"/>
    </location>
</feature>
<dbReference type="EMBL" id="NQOU01000001">
    <property type="protein sequence ID" value="RII84529.1"/>
    <property type="molecule type" value="Genomic_DNA"/>
</dbReference>
<evidence type="ECO:0000313" key="6">
    <source>
        <dbReference type="EMBL" id="RII84529.1"/>
    </source>
</evidence>
<dbReference type="GO" id="GO:0005524">
    <property type="term" value="F:ATP binding"/>
    <property type="evidence" value="ECO:0007669"/>
    <property type="project" value="UniProtKB-KW"/>
</dbReference>
<dbReference type="PROSITE" id="PS00211">
    <property type="entry name" value="ABC_TRANSPORTER_1"/>
    <property type="match status" value="1"/>
</dbReference>
<dbReference type="PANTHER" id="PTHR45772">
    <property type="entry name" value="CONSERVED COMPONENT OF ABC TRANSPORTER FOR NATURAL AMINO ACIDS-RELATED"/>
    <property type="match status" value="1"/>
</dbReference>
<evidence type="ECO:0000256" key="3">
    <source>
        <dbReference type="ARBA" id="ARBA00022741"/>
    </source>
</evidence>
<evidence type="ECO:0000256" key="4">
    <source>
        <dbReference type="ARBA" id="ARBA00022840"/>
    </source>
</evidence>
<sequence length="263" mass="28886">MAVTSTSRAPVRAASDSKGSLIATGLRKTYGKRTVVHDVSMSVDSGEVVGLLGPNGAGKTTSFYMIVGIVPTDAGRIEIDGVPITAMPMHKRARIGLSYLPQDASVFRRLTVEQNIQAVLELQIDERGTPLTSNQIKQRLEELLDELQIQHIRGNTAISLSGGERRRVEIARALATNPRFILLDEPFAGVDPIAVIEIQRIVHFLKSRNIGVLITDHNVRETLGICDRAYIISEGKVLTNGHPDEIIDNEAVRQVYLGKNFRM</sequence>
<dbReference type="EMBL" id="NQYH01000001">
    <property type="protein sequence ID" value="RIY42616.1"/>
    <property type="molecule type" value="Genomic_DNA"/>
</dbReference>
<dbReference type="FunFam" id="3.40.50.300:FF:000151">
    <property type="entry name" value="Lipopolysaccharide ABC transporter ATP-binding protein"/>
    <property type="match status" value="1"/>
</dbReference>
<protein>
    <submittedName>
        <fullName evidence="7">LPS export ABC transporter ATP-binding protein</fullName>
    </submittedName>
</protein>
<keyword evidence="4 7" id="KW-0067">ATP-binding</keyword>
<dbReference type="GO" id="GO:0055085">
    <property type="term" value="P:transmembrane transport"/>
    <property type="evidence" value="ECO:0007669"/>
    <property type="project" value="InterPro"/>
</dbReference>
<dbReference type="RefSeq" id="WP_114421380.1">
    <property type="nucleotide sequence ID" value="NZ_CP170494.1"/>
</dbReference>
<keyword evidence="2" id="KW-0472">Membrane</keyword>
<dbReference type="InterPro" id="IPR030921">
    <property type="entry name" value="LPS_export_LptB"/>
</dbReference>
<dbReference type="InterPro" id="IPR027417">
    <property type="entry name" value="P-loop_NTPase"/>
</dbReference>
<comment type="caution">
    <text evidence="7">The sequence shown here is derived from an EMBL/GenBank/DDBJ whole genome shotgun (WGS) entry which is preliminary data.</text>
</comment>
<dbReference type="GO" id="GO:0043190">
    <property type="term" value="C:ATP-binding cassette (ABC) transporter complex"/>
    <property type="evidence" value="ECO:0007669"/>
    <property type="project" value="InterPro"/>
</dbReference>
<dbReference type="InterPro" id="IPR017871">
    <property type="entry name" value="ABC_transporter-like_CS"/>
</dbReference>
<dbReference type="InterPro" id="IPR051120">
    <property type="entry name" value="ABC_AA/LPS_Transport"/>
</dbReference>
<dbReference type="InterPro" id="IPR003593">
    <property type="entry name" value="AAA+_ATPase"/>
</dbReference>
<dbReference type="AlphaFoldDB" id="A0A3A1YYK1"/>
<evidence type="ECO:0000256" key="2">
    <source>
        <dbReference type="ARBA" id="ARBA00022475"/>
    </source>
</evidence>
<gene>
    <name evidence="7" type="primary">lptB</name>
    <name evidence="6" type="ORF">CJO09_04805</name>
    <name evidence="7" type="ORF">CJP73_02055</name>
</gene>
<dbReference type="Pfam" id="PF00005">
    <property type="entry name" value="ABC_tran"/>
    <property type="match status" value="1"/>
</dbReference>
<dbReference type="Gene3D" id="3.40.50.300">
    <property type="entry name" value="P-loop containing nucleotide triphosphate hydrolases"/>
    <property type="match status" value="1"/>
</dbReference>
<dbReference type="Proteomes" id="UP000266206">
    <property type="component" value="Unassembled WGS sequence"/>
</dbReference>
<dbReference type="GO" id="GO:0016887">
    <property type="term" value="F:ATP hydrolysis activity"/>
    <property type="evidence" value="ECO:0007669"/>
    <property type="project" value="InterPro"/>
</dbReference>
<dbReference type="SMART" id="SM00382">
    <property type="entry name" value="AAA"/>
    <property type="match status" value="1"/>
</dbReference>
<accession>A0A3A1YYK1</accession>
<evidence type="ECO:0000313" key="7">
    <source>
        <dbReference type="EMBL" id="RIY42616.1"/>
    </source>
</evidence>
<keyword evidence="3" id="KW-0547">Nucleotide-binding</keyword>
<dbReference type="InterPro" id="IPR003439">
    <property type="entry name" value="ABC_transporter-like_ATP-bd"/>
</dbReference>